<sequence length="71" mass="7912">MLMFALAPIDWNERSGLCTDIRTSVRCVVTTRPQPSLKAVGGGARRLPPHKRAVNQSCRNEMANLDEYRGV</sequence>
<keyword evidence="2" id="KW-1185">Reference proteome</keyword>
<dbReference type="EMBL" id="BGZK01000209">
    <property type="protein sequence ID" value="GBP28636.1"/>
    <property type="molecule type" value="Genomic_DNA"/>
</dbReference>
<proteinExistence type="predicted"/>
<dbReference type="AlphaFoldDB" id="A0A4C1URN6"/>
<evidence type="ECO:0000313" key="1">
    <source>
        <dbReference type="EMBL" id="GBP28636.1"/>
    </source>
</evidence>
<protein>
    <submittedName>
        <fullName evidence="1">Uncharacterized protein</fullName>
    </submittedName>
</protein>
<organism evidence="1 2">
    <name type="scientific">Eumeta variegata</name>
    <name type="common">Bagworm moth</name>
    <name type="synonym">Eumeta japonica</name>
    <dbReference type="NCBI Taxonomy" id="151549"/>
    <lineage>
        <taxon>Eukaryota</taxon>
        <taxon>Metazoa</taxon>
        <taxon>Ecdysozoa</taxon>
        <taxon>Arthropoda</taxon>
        <taxon>Hexapoda</taxon>
        <taxon>Insecta</taxon>
        <taxon>Pterygota</taxon>
        <taxon>Neoptera</taxon>
        <taxon>Endopterygota</taxon>
        <taxon>Lepidoptera</taxon>
        <taxon>Glossata</taxon>
        <taxon>Ditrysia</taxon>
        <taxon>Tineoidea</taxon>
        <taxon>Psychidae</taxon>
        <taxon>Oiketicinae</taxon>
        <taxon>Eumeta</taxon>
    </lineage>
</organism>
<evidence type="ECO:0000313" key="2">
    <source>
        <dbReference type="Proteomes" id="UP000299102"/>
    </source>
</evidence>
<accession>A0A4C1URN6</accession>
<dbReference type="Proteomes" id="UP000299102">
    <property type="component" value="Unassembled WGS sequence"/>
</dbReference>
<gene>
    <name evidence="1" type="ORF">EVAR_85835_1</name>
</gene>
<name>A0A4C1URN6_EUMVA</name>
<reference evidence="1 2" key="1">
    <citation type="journal article" date="2019" name="Commun. Biol.">
        <title>The bagworm genome reveals a unique fibroin gene that provides high tensile strength.</title>
        <authorList>
            <person name="Kono N."/>
            <person name="Nakamura H."/>
            <person name="Ohtoshi R."/>
            <person name="Tomita M."/>
            <person name="Numata K."/>
            <person name="Arakawa K."/>
        </authorList>
    </citation>
    <scope>NUCLEOTIDE SEQUENCE [LARGE SCALE GENOMIC DNA]</scope>
</reference>
<comment type="caution">
    <text evidence="1">The sequence shown here is derived from an EMBL/GenBank/DDBJ whole genome shotgun (WGS) entry which is preliminary data.</text>
</comment>